<dbReference type="SUPFAM" id="SSF51206">
    <property type="entry name" value="cAMP-binding domain-like"/>
    <property type="match status" value="1"/>
</dbReference>
<dbReference type="InterPro" id="IPR036390">
    <property type="entry name" value="WH_DNA-bd_sf"/>
</dbReference>
<name>A0A6I6MT95_9CAUL</name>
<proteinExistence type="predicted"/>
<keyword evidence="3" id="KW-0804">Transcription</keyword>
<dbReference type="PROSITE" id="PS50042">
    <property type="entry name" value="CNMP_BINDING_3"/>
    <property type="match status" value="1"/>
</dbReference>
<dbReference type="InterPro" id="IPR036388">
    <property type="entry name" value="WH-like_DNA-bd_sf"/>
</dbReference>
<dbReference type="InterPro" id="IPR050397">
    <property type="entry name" value="Env_Response_Regulators"/>
</dbReference>
<dbReference type="InterPro" id="IPR018490">
    <property type="entry name" value="cNMP-bd_dom_sf"/>
</dbReference>
<accession>A0A6I6MT95</accession>
<dbReference type="Proteomes" id="UP000431269">
    <property type="component" value="Chromosome"/>
</dbReference>
<evidence type="ECO:0000259" key="4">
    <source>
        <dbReference type="PROSITE" id="PS50042"/>
    </source>
</evidence>
<keyword evidence="2" id="KW-0238">DNA-binding</keyword>
<dbReference type="InterPro" id="IPR014710">
    <property type="entry name" value="RmlC-like_jellyroll"/>
</dbReference>
<dbReference type="SMART" id="SM00419">
    <property type="entry name" value="HTH_CRP"/>
    <property type="match status" value="1"/>
</dbReference>
<dbReference type="AlphaFoldDB" id="A0A6I6MT95"/>
<dbReference type="GO" id="GO:0003700">
    <property type="term" value="F:DNA-binding transcription factor activity"/>
    <property type="evidence" value="ECO:0007669"/>
    <property type="project" value="TreeGrafter"/>
</dbReference>
<evidence type="ECO:0000256" key="1">
    <source>
        <dbReference type="ARBA" id="ARBA00023015"/>
    </source>
</evidence>
<evidence type="ECO:0000313" key="7">
    <source>
        <dbReference type="Proteomes" id="UP000431269"/>
    </source>
</evidence>
<reference evidence="7" key="1">
    <citation type="submission" date="2019-12" db="EMBL/GenBank/DDBJ databases">
        <title>Complete genome of Terracaulis silvestris 0127_4.</title>
        <authorList>
            <person name="Vieira S."/>
            <person name="Riedel T."/>
            <person name="Sproer C."/>
            <person name="Pascual J."/>
            <person name="Boedeker C."/>
            <person name="Overmann J."/>
        </authorList>
    </citation>
    <scope>NUCLEOTIDE SEQUENCE [LARGE SCALE GENOMIC DNA]</scope>
    <source>
        <strain evidence="7">0127_4</strain>
    </source>
</reference>
<dbReference type="InterPro" id="IPR012318">
    <property type="entry name" value="HTH_CRP"/>
</dbReference>
<feature type="domain" description="HTH crp-type" evidence="5">
    <location>
        <begin position="154"/>
        <end position="218"/>
    </location>
</feature>
<evidence type="ECO:0000313" key="6">
    <source>
        <dbReference type="EMBL" id="QGZ95774.1"/>
    </source>
</evidence>
<dbReference type="PROSITE" id="PS51063">
    <property type="entry name" value="HTH_CRP_2"/>
    <property type="match status" value="1"/>
</dbReference>
<dbReference type="Pfam" id="PF13545">
    <property type="entry name" value="HTH_Crp_2"/>
    <property type="match status" value="1"/>
</dbReference>
<organism evidence="6 7">
    <name type="scientific">Terricaulis silvestris</name>
    <dbReference type="NCBI Taxonomy" id="2686094"/>
    <lineage>
        <taxon>Bacteria</taxon>
        <taxon>Pseudomonadati</taxon>
        <taxon>Pseudomonadota</taxon>
        <taxon>Alphaproteobacteria</taxon>
        <taxon>Caulobacterales</taxon>
        <taxon>Caulobacteraceae</taxon>
        <taxon>Terricaulis</taxon>
    </lineage>
</organism>
<evidence type="ECO:0000259" key="5">
    <source>
        <dbReference type="PROSITE" id="PS51063"/>
    </source>
</evidence>
<dbReference type="EMBL" id="CP047045">
    <property type="protein sequence ID" value="QGZ95774.1"/>
    <property type="molecule type" value="Genomic_DNA"/>
</dbReference>
<dbReference type="SMART" id="SM00100">
    <property type="entry name" value="cNMP"/>
    <property type="match status" value="1"/>
</dbReference>
<feature type="domain" description="Cyclic nucleotide-binding" evidence="4">
    <location>
        <begin position="20"/>
        <end position="140"/>
    </location>
</feature>
<dbReference type="InterPro" id="IPR000595">
    <property type="entry name" value="cNMP-bd_dom"/>
</dbReference>
<dbReference type="GO" id="GO:0005829">
    <property type="term" value="C:cytosol"/>
    <property type="evidence" value="ECO:0007669"/>
    <property type="project" value="TreeGrafter"/>
</dbReference>
<dbReference type="Gene3D" id="1.10.10.10">
    <property type="entry name" value="Winged helix-like DNA-binding domain superfamily/Winged helix DNA-binding domain"/>
    <property type="match status" value="1"/>
</dbReference>
<dbReference type="Gene3D" id="2.60.120.10">
    <property type="entry name" value="Jelly Rolls"/>
    <property type="match status" value="1"/>
</dbReference>
<dbReference type="PANTHER" id="PTHR24567:SF74">
    <property type="entry name" value="HTH-TYPE TRANSCRIPTIONAL REGULATOR ARCR"/>
    <property type="match status" value="1"/>
</dbReference>
<dbReference type="SUPFAM" id="SSF46785">
    <property type="entry name" value="Winged helix' DNA-binding domain"/>
    <property type="match status" value="1"/>
</dbReference>
<gene>
    <name evidence="6" type="primary">crp</name>
    <name evidence="6" type="ORF">DSM104635_02625</name>
</gene>
<dbReference type="CDD" id="cd00038">
    <property type="entry name" value="CAP_ED"/>
    <property type="match status" value="1"/>
</dbReference>
<dbReference type="Pfam" id="PF00027">
    <property type="entry name" value="cNMP_binding"/>
    <property type="match status" value="1"/>
</dbReference>
<dbReference type="KEGG" id="tsv:DSM104635_02625"/>
<dbReference type="RefSeq" id="WP_158766608.1">
    <property type="nucleotide sequence ID" value="NZ_CP047045.1"/>
</dbReference>
<protein>
    <submittedName>
        <fullName evidence="6">cAMP regulatory protein</fullName>
    </submittedName>
</protein>
<keyword evidence="1" id="KW-0805">Transcription regulation</keyword>
<dbReference type="GO" id="GO:0003677">
    <property type="term" value="F:DNA binding"/>
    <property type="evidence" value="ECO:0007669"/>
    <property type="project" value="UniProtKB-KW"/>
</dbReference>
<evidence type="ECO:0000256" key="2">
    <source>
        <dbReference type="ARBA" id="ARBA00023125"/>
    </source>
</evidence>
<dbReference type="PANTHER" id="PTHR24567">
    <property type="entry name" value="CRP FAMILY TRANSCRIPTIONAL REGULATORY PROTEIN"/>
    <property type="match status" value="1"/>
</dbReference>
<keyword evidence="7" id="KW-1185">Reference proteome</keyword>
<evidence type="ECO:0000256" key="3">
    <source>
        <dbReference type="ARBA" id="ARBA00023163"/>
    </source>
</evidence>
<sequence length="230" mass="24889">MAEPKDLLQNVETALAKAELMAALSDATRARLAKQGVPCTVETGKLLFAKGDKGDALYVLLEGEVEVRTSTEGGKDVRIASLKPPALIGEMAVLDGGVRSADIAAIRKSRFLRIHRDQAIAALESEPKALLKLISEMSRRLRHADAALEDAHTLDLGGRLALRLLEEAGDATAVTLTQTEIARRIGASREKVNRKLHEWVDEGWISMGRSGIKLVARDKLKALIKDSRAG</sequence>